<evidence type="ECO:0000256" key="1">
    <source>
        <dbReference type="SAM" id="MobiDB-lite"/>
    </source>
</evidence>
<keyword evidence="4" id="KW-1185">Reference proteome</keyword>
<feature type="compositionally biased region" description="Polar residues" evidence="1">
    <location>
        <begin position="34"/>
        <end position="44"/>
    </location>
</feature>
<evidence type="ECO:0000313" key="3">
    <source>
        <dbReference type="EMBL" id="QEY25334.1"/>
    </source>
</evidence>
<feature type="chain" id="PRO_5023911550" evidence="2">
    <location>
        <begin position="18"/>
        <end position="194"/>
    </location>
</feature>
<accession>A0A5J6PSQ8</accession>
<dbReference type="PROSITE" id="PS51257">
    <property type="entry name" value="PROKAR_LIPOPROTEIN"/>
    <property type="match status" value="1"/>
</dbReference>
<gene>
    <name evidence="3" type="ORF">D0T92_01455</name>
</gene>
<proteinExistence type="predicted"/>
<feature type="signal peptide" evidence="2">
    <location>
        <begin position="1"/>
        <end position="17"/>
    </location>
</feature>
<name>A0A5J6PSQ8_9NEIS</name>
<sequence length="194" mass="21000">MKVKILASLICASAFLAGCDQISSIGGKEEPKQEQTAVPPSSGENLIRSEETPQVSQKAAVAMPETTPIQTQEYGDGDMVHLTKARVVGQILTVEFLFVPKRKPDGSYRYVSYETKLDNVSYIDDAAAQKVSLLQDEAGVYMASPLASNKTEIRINDDDPIKMTLKFPAPPPSTPSISIDLPQIGSFDAIPVSR</sequence>
<feature type="region of interest" description="Disordered" evidence="1">
    <location>
        <begin position="26"/>
        <end position="46"/>
    </location>
</feature>
<dbReference type="OrthoDB" id="7448083at2"/>
<evidence type="ECO:0000256" key="2">
    <source>
        <dbReference type="SAM" id="SignalP"/>
    </source>
</evidence>
<dbReference type="RefSeq" id="WP_151049519.1">
    <property type="nucleotide sequence ID" value="NZ_CP031700.1"/>
</dbReference>
<reference evidence="3 4" key="1">
    <citation type="submission" date="2018-08" db="EMBL/GenBank/DDBJ databases">
        <title>Neisseria zalophi ATCC BAA-2455 complete genome.</title>
        <authorList>
            <person name="Veseli I.A."/>
            <person name="Buttler R."/>
            <person name="Mascarenhas dos Santos A.C."/>
            <person name="Pombert J.-F."/>
        </authorList>
    </citation>
    <scope>NUCLEOTIDE SEQUENCE [LARGE SCALE GENOMIC DNA]</scope>
    <source>
        <strain evidence="3 4">ATCC BAA-2455</strain>
    </source>
</reference>
<evidence type="ECO:0000313" key="4">
    <source>
        <dbReference type="Proteomes" id="UP000325713"/>
    </source>
</evidence>
<dbReference type="Proteomes" id="UP000325713">
    <property type="component" value="Chromosome"/>
</dbReference>
<dbReference type="AlphaFoldDB" id="A0A5J6PSQ8"/>
<organism evidence="3 4">
    <name type="scientific">Neisseria zalophi</name>
    <dbReference type="NCBI Taxonomy" id="640030"/>
    <lineage>
        <taxon>Bacteria</taxon>
        <taxon>Pseudomonadati</taxon>
        <taxon>Pseudomonadota</taxon>
        <taxon>Betaproteobacteria</taxon>
        <taxon>Neisseriales</taxon>
        <taxon>Neisseriaceae</taxon>
        <taxon>Neisseria</taxon>
    </lineage>
</organism>
<dbReference type="KEGG" id="nzl:D0T92_01455"/>
<keyword evidence="2" id="KW-0732">Signal</keyword>
<protein>
    <submittedName>
        <fullName evidence="3">Phosphoribosylglycinamide synthetase</fullName>
    </submittedName>
</protein>
<dbReference type="EMBL" id="CP031700">
    <property type="protein sequence ID" value="QEY25334.1"/>
    <property type="molecule type" value="Genomic_DNA"/>
</dbReference>